<dbReference type="AlphaFoldDB" id="A0A451GCP0"/>
<sequence length="60" mass="7099">MARRYTYNDIEDILDKIRKSLIKKNDNDELTDLEFQDNDDVIILNLKSKKTTAEKKAILK</sequence>
<comment type="caution">
    <text evidence="1">The sequence shown here is derived from an EMBL/GenBank/DDBJ whole genome shotgun (WGS) entry which is preliminary data.</text>
</comment>
<keyword evidence="2" id="KW-1185">Reference proteome</keyword>
<protein>
    <submittedName>
        <fullName evidence="1">Uncharacterized protein</fullName>
    </submittedName>
</protein>
<evidence type="ECO:0000313" key="2">
    <source>
        <dbReference type="Proteomes" id="UP000273811"/>
    </source>
</evidence>
<dbReference type="RefSeq" id="WP_120071005.1">
    <property type="nucleotide sequence ID" value="NZ_CP126113.1"/>
</dbReference>
<evidence type="ECO:0000313" key="1">
    <source>
        <dbReference type="EMBL" id="RWR13145.1"/>
    </source>
</evidence>
<organism evidence="1 2">
    <name type="scientific">Siminovitchia fortis</name>
    <dbReference type="NCBI Taxonomy" id="254758"/>
    <lineage>
        <taxon>Bacteria</taxon>
        <taxon>Bacillati</taxon>
        <taxon>Bacillota</taxon>
        <taxon>Bacilli</taxon>
        <taxon>Bacillales</taxon>
        <taxon>Bacillaceae</taxon>
        <taxon>Siminovitchia</taxon>
    </lineage>
</organism>
<gene>
    <name evidence="1" type="ORF">D4N35_005060</name>
</gene>
<dbReference type="Proteomes" id="UP000273811">
    <property type="component" value="Unassembled WGS sequence"/>
</dbReference>
<accession>A0A451GCP0</accession>
<name>A0A451GCP0_9BACI</name>
<proteinExistence type="predicted"/>
<reference evidence="1" key="1">
    <citation type="submission" date="2018-12" db="EMBL/GenBank/DDBJ databases">
        <authorList>
            <person name="Sun L."/>
            <person name="Chen Z."/>
        </authorList>
    </citation>
    <scope>NUCLEOTIDE SEQUENCE [LARGE SCALE GENOMIC DNA]</scope>
    <source>
        <strain evidence="1">DSM 16012</strain>
    </source>
</reference>
<dbReference type="EMBL" id="QYTU02000007">
    <property type="protein sequence ID" value="RWR13145.1"/>
    <property type="molecule type" value="Genomic_DNA"/>
</dbReference>